<evidence type="ECO:0000313" key="3">
    <source>
        <dbReference type="Proteomes" id="UP000604341"/>
    </source>
</evidence>
<feature type="region of interest" description="Disordered" evidence="1">
    <location>
        <begin position="115"/>
        <end position="140"/>
    </location>
</feature>
<feature type="compositionally biased region" description="Basic and acidic residues" evidence="1">
    <location>
        <begin position="126"/>
        <end position="140"/>
    </location>
</feature>
<organism evidence="2 3">
    <name type="scientific">Deinococcus radiotolerans</name>
    <dbReference type="NCBI Taxonomy" id="1309407"/>
    <lineage>
        <taxon>Bacteria</taxon>
        <taxon>Thermotogati</taxon>
        <taxon>Deinococcota</taxon>
        <taxon>Deinococci</taxon>
        <taxon>Deinococcales</taxon>
        <taxon>Deinococcaceae</taxon>
        <taxon>Deinococcus</taxon>
    </lineage>
</organism>
<dbReference type="EMBL" id="BMPE01000002">
    <property type="protein sequence ID" value="GGK97870.1"/>
    <property type="molecule type" value="Genomic_DNA"/>
</dbReference>
<evidence type="ECO:0000313" key="2">
    <source>
        <dbReference type="EMBL" id="GGK97870.1"/>
    </source>
</evidence>
<feature type="region of interest" description="Disordered" evidence="1">
    <location>
        <begin position="1"/>
        <end position="96"/>
    </location>
</feature>
<protein>
    <submittedName>
        <fullName evidence="2">Uncharacterized protein</fullName>
    </submittedName>
</protein>
<reference evidence="3" key="1">
    <citation type="journal article" date="2019" name="Int. J. Syst. Evol. Microbiol.">
        <title>The Global Catalogue of Microorganisms (GCM) 10K type strain sequencing project: providing services to taxonomists for standard genome sequencing and annotation.</title>
        <authorList>
            <consortium name="The Broad Institute Genomics Platform"/>
            <consortium name="The Broad Institute Genome Sequencing Center for Infectious Disease"/>
            <person name="Wu L."/>
            <person name="Ma J."/>
        </authorList>
    </citation>
    <scope>NUCLEOTIDE SEQUENCE [LARGE SCALE GENOMIC DNA]</scope>
    <source>
        <strain evidence="3">JCM 19173</strain>
    </source>
</reference>
<dbReference type="Proteomes" id="UP000604341">
    <property type="component" value="Unassembled WGS sequence"/>
</dbReference>
<gene>
    <name evidence="2" type="ORF">GCM10010844_15180</name>
</gene>
<proteinExistence type="predicted"/>
<evidence type="ECO:0000256" key="1">
    <source>
        <dbReference type="SAM" id="MobiDB-lite"/>
    </source>
</evidence>
<keyword evidence="3" id="KW-1185">Reference proteome</keyword>
<sequence>MIGSFLGAAGTVPRASLRHSIAGASGPRGPARRTMKGRRARLSPPPSAPRPTLNRMTDNRYGDAPLGKSVEEIEQESGNVVNSPVQGEARRAEEAPVVPALVTGTGSGVIAAVRPDALIESGDNADDGRARENRDASEES</sequence>
<name>A0ABQ2FJL6_9DEIO</name>
<feature type="compositionally biased region" description="Basic residues" evidence="1">
    <location>
        <begin position="30"/>
        <end position="41"/>
    </location>
</feature>
<comment type="caution">
    <text evidence="2">The sequence shown here is derived from an EMBL/GenBank/DDBJ whole genome shotgun (WGS) entry which is preliminary data.</text>
</comment>
<feature type="compositionally biased region" description="Polar residues" evidence="1">
    <location>
        <begin position="76"/>
        <end position="85"/>
    </location>
</feature>
<accession>A0ABQ2FJL6</accession>